<dbReference type="Pfam" id="PF00240">
    <property type="entry name" value="ubiquitin"/>
    <property type="match status" value="1"/>
</dbReference>
<feature type="transmembrane region" description="Helical" evidence="1">
    <location>
        <begin position="195"/>
        <end position="213"/>
    </location>
</feature>
<dbReference type="InterPro" id="IPR000626">
    <property type="entry name" value="Ubiquitin-like_dom"/>
</dbReference>
<comment type="caution">
    <text evidence="3">The sequence shown here is derived from an EMBL/GenBank/DDBJ whole genome shotgun (WGS) entry which is preliminary data.</text>
</comment>
<reference evidence="3 4" key="1">
    <citation type="journal article" date="2019" name="Sci. Rep.">
        <title>Comparative genomics of chytrid fungi reveal insights into the obligate biotrophic and pathogenic lifestyle of Synchytrium endobioticum.</title>
        <authorList>
            <person name="van de Vossenberg B.T.L.H."/>
            <person name="Warris S."/>
            <person name="Nguyen H.D.T."/>
            <person name="van Gent-Pelzer M.P.E."/>
            <person name="Joly D.L."/>
            <person name="van de Geest H.C."/>
            <person name="Bonants P.J.M."/>
            <person name="Smith D.S."/>
            <person name="Levesque C.A."/>
            <person name="van der Lee T.A.J."/>
        </authorList>
    </citation>
    <scope>NUCLEOTIDE SEQUENCE [LARGE SCALE GENOMIC DNA]</scope>
    <source>
        <strain evidence="3 4">CBS 675.73</strain>
    </source>
</reference>
<dbReference type="Gene3D" id="3.10.20.90">
    <property type="entry name" value="Phosphatidylinositol 3-kinase Catalytic Subunit, Chain A, domain 1"/>
    <property type="match status" value="1"/>
</dbReference>
<gene>
    <name evidence="3" type="ORF">CcCBS67573_g01856</name>
</gene>
<protein>
    <recommendedName>
        <fullName evidence="2">Ubiquitin-like domain-containing protein</fullName>
    </recommendedName>
</protein>
<dbReference type="OrthoDB" id="2556122at2759"/>
<proteinExistence type="predicted"/>
<keyword evidence="1" id="KW-1133">Transmembrane helix</keyword>
<organism evidence="3 4">
    <name type="scientific">Chytriomyces confervae</name>
    <dbReference type="NCBI Taxonomy" id="246404"/>
    <lineage>
        <taxon>Eukaryota</taxon>
        <taxon>Fungi</taxon>
        <taxon>Fungi incertae sedis</taxon>
        <taxon>Chytridiomycota</taxon>
        <taxon>Chytridiomycota incertae sedis</taxon>
        <taxon>Chytridiomycetes</taxon>
        <taxon>Chytridiales</taxon>
        <taxon>Chytriomycetaceae</taxon>
        <taxon>Chytriomyces</taxon>
    </lineage>
</organism>
<dbReference type="InterPro" id="IPR025390">
    <property type="entry name" value="Dsc3_C"/>
</dbReference>
<name>A0A507FKB0_9FUNG</name>
<keyword evidence="4" id="KW-1185">Reference proteome</keyword>
<accession>A0A507FKB0</accession>
<dbReference type="InterPro" id="IPR045226">
    <property type="entry name" value="Dsc3"/>
</dbReference>
<evidence type="ECO:0000256" key="1">
    <source>
        <dbReference type="SAM" id="Phobius"/>
    </source>
</evidence>
<dbReference type="AlphaFoldDB" id="A0A507FKB0"/>
<evidence type="ECO:0000259" key="2">
    <source>
        <dbReference type="PROSITE" id="PS50053"/>
    </source>
</evidence>
<evidence type="ECO:0000313" key="4">
    <source>
        <dbReference type="Proteomes" id="UP000320333"/>
    </source>
</evidence>
<dbReference type="STRING" id="246404.A0A507FKB0"/>
<dbReference type="GO" id="GO:0044695">
    <property type="term" value="C:Dsc E3 ubiquitin ligase complex"/>
    <property type="evidence" value="ECO:0007669"/>
    <property type="project" value="InterPro"/>
</dbReference>
<dbReference type="GO" id="GO:0005783">
    <property type="term" value="C:endoplasmic reticulum"/>
    <property type="evidence" value="ECO:0007669"/>
    <property type="project" value="TreeGrafter"/>
</dbReference>
<dbReference type="Proteomes" id="UP000320333">
    <property type="component" value="Unassembled WGS sequence"/>
</dbReference>
<dbReference type="Pfam" id="PF13373">
    <property type="entry name" value="Dsc3_C"/>
    <property type="match status" value="1"/>
</dbReference>
<sequence>MQSKCEHKVNLVVRFSDRSDISLSLPGNVTVLQLKKGVSVRAGLASKHIRLLFKGRILVDTTEIESLSSSKSETVFIHCAVSDTQNSVETQESQILAPALGFDRLIDIGFSAEEVSNLRSQFHSIRGRDEHNDPTRTAEEAWIDNPQRGETEPDEATSRDPNAEIVLGLCIGFFGGILVLFWIKEQDFFTRRQQLGIIVGMIINICYGLLRFLNS</sequence>
<feature type="transmembrane region" description="Helical" evidence="1">
    <location>
        <begin position="165"/>
        <end position="183"/>
    </location>
</feature>
<dbReference type="InterPro" id="IPR029071">
    <property type="entry name" value="Ubiquitin-like_domsf"/>
</dbReference>
<dbReference type="SUPFAM" id="SSF54236">
    <property type="entry name" value="Ubiquitin-like"/>
    <property type="match status" value="1"/>
</dbReference>
<dbReference type="PANTHER" id="PTHR28049:SF1">
    <property type="entry name" value="DSC E3 UBIQUITIN LIGASE COMPLEX SUBUNIT 3"/>
    <property type="match status" value="1"/>
</dbReference>
<evidence type="ECO:0000313" key="3">
    <source>
        <dbReference type="EMBL" id="TPX76861.1"/>
    </source>
</evidence>
<feature type="domain" description="Ubiquitin-like" evidence="2">
    <location>
        <begin position="9"/>
        <end position="77"/>
    </location>
</feature>
<dbReference type="PANTHER" id="PTHR28049">
    <property type="entry name" value="TRANSMEMBRANE PROTEIN YOR223W"/>
    <property type="match status" value="1"/>
</dbReference>
<dbReference type="PROSITE" id="PS50053">
    <property type="entry name" value="UBIQUITIN_2"/>
    <property type="match status" value="1"/>
</dbReference>
<keyword evidence="1" id="KW-0812">Transmembrane</keyword>
<keyword evidence="1" id="KW-0472">Membrane</keyword>
<dbReference type="EMBL" id="QEAP01000034">
    <property type="protein sequence ID" value="TPX76861.1"/>
    <property type="molecule type" value="Genomic_DNA"/>
</dbReference>